<sequence length="1496" mass="166725">MSFPRKRKTSPNGNANGFVPSFAQTPNPKLPRIATGGGDHHKSPAGLVSPSSENHIFISVLAEAGCTLINPAGPPCLPSDLHKFRHRLHRRFSDDSTLRSGFLRGLSSYISISHNNFRRVLLPSHCESTGSVRSESLMRVLLLVESIQLDVQNTLLEKLPEFLDMDTGNGSFVSLSLRLEEDVPRLILNQFRWLDFVVDSLAFTEKLLQVLSVCPLHLKKDIIGSLPEIIGDQNNKLVVDSLQQMLEEDSSIIVPVLDTFSNLNLDDLLQDQVISIALSCIRTVEVENMPYLLRHLLLAATPANARRIIAEIREQLKFVGFSNVRVTQGNKLKGKLNVENVEASILNALKSSLRFKNILCQEILKELKSLQKVQDHKVIDIWLLILIYMNCKLLHKSVLKLLKKKILDGCIEEVMFAQSIHGNKDLVQDYLPTFLSISEYLLACKEKQATEFGIHVYQYLFEEFVGTYSRQEVLGALVTHVGSGIRHEVSSALETMSLLATKYPRELIQLSSHITGILDYLESFSTESLHKVYEVFSLLALSARSSGEQFGSSIANELMMIVRKQVSNPDIAYKKMGLVGMLKMVAFLGEANSSSSSSASLKSNHEEALELLRTSFDSCKHLPLPLILFHDELAAVMQSRMLHPAIIEWIGKHVGEFESKFLADLDGGELPVKDSYFGLEGELWMNLDGSISPICLNILPLVSFSSRSASPLQILPAHFLLLSRIERLTNQGSLGGIDALLGCPLHLPSSKYLSEFTWQSLSRKQKQVVILCLYYAANWIRELLNAFSTQVAERCVSISQATKHEITVKLLKRLRNLLFLESLLNEALKKYYLPLPELCSHIEPILSSQYNQMGDLEKRSELSQRNTSISVKSKRNSRKTSRKSDNPNVDGNLKQPTIIDMFRKSGAITSQEMLNEGSSSTASKEGSTSEATEKHAAELDALPTVDISTVASVVEAQRHKFRPLLVSCFIILASTKNQDSCCADPAAELPLYLYLLRDLCQKLEYFSSSNKLASPRCGSTLPGFSQIEAVEFLIETRPLFPSLKCYLDCAVCSLGEGTEICHDHWKSQSDLAGNPDIDNMITSKTLVYSSVFSVTLGFFGKMVNILDTLDDKSALSDLLDAFQPIEFPECIFEGVEFSPSTGSIGYLYFGAFSYLEGIYSIASAFSFDLASQVVLALESVVLSIQKFLHESINESAKGIHVGLTKEHLQHLRNRLGTSAQKLLLQKHNYLTGNSLKIKGEMVQKILHIYLKNNQSTFDALTELACSILPQVAPCRTGVNDNNSFSSLCPATFSVCYRVMHKENLSIINNLIKEAARIGKPRPGAKEENAEKLLNKLQQSVNVAVALINMCRLHNKVTVHTMAVKYGGKFVDSFLKVFYVLEAQFQIHQGLIITMVKELQKATRTIQTLCSEAKASKQTVITSKIPATKRSMERFLFHVKALLHTTPSECTFWMGNLKHKDLMGQVVSSQAYLDDQNESVLHHTETIVEDQPANPAE</sequence>
<name>A0ACC0BW27_CATRO</name>
<keyword evidence="2" id="KW-1185">Reference proteome</keyword>
<reference evidence="2" key="1">
    <citation type="journal article" date="2023" name="Nat. Plants">
        <title>Single-cell RNA sequencing provides a high-resolution roadmap for understanding the multicellular compartmentation of specialized metabolism.</title>
        <authorList>
            <person name="Sun S."/>
            <person name="Shen X."/>
            <person name="Li Y."/>
            <person name="Li Y."/>
            <person name="Wang S."/>
            <person name="Li R."/>
            <person name="Zhang H."/>
            <person name="Shen G."/>
            <person name="Guo B."/>
            <person name="Wei J."/>
            <person name="Xu J."/>
            <person name="St-Pierre B."/>
            <person name="Chen S."/>
            <person name="Sun C."/>
        </authorList>
    </citation>
    <scope>NUCLEOTIDE SEQUENCE [LARGE SCALE GENOMIC DNA]</scope>
</reference>
<comment type="caution">
    <text evidence="1">The sequence shown here is derived from an EMBL/GenBank/DDBJ whole genome shotgun (WGS) entry which is preliminary data.</text>
</comment>
<organism evidence="1 2">
    <name type="scientific">Catharanthus roseus</name>
    <name type="common">Madagascar periwinkle</name>
    <name type="synonym">Vinca rosea</name>
    <dbReference type="NCBI Taxonomy" id="4058"/>
    <lineage>
        <taxon>Eukaryota</taxon>
        <taxon>Viridiplantae</taxon>
        <taxon>Streptophyta</taxon>
        <taxon>Embryophyta</taxon>
        <taxon>Tracheophyta</taxon>
        <taxon>Spermatophyta</taxon>
        <taxon>Magnoliopsida</taxon>
        <taxon>eudicotyledons</taxon>
        <taxon>Gunneridae</taxon>
        <taxon>Pentapetalae</taxon>
        <taxon>asterids</taxon>
        <taxon>lamiids</taxon>
        <taxon>Gentianales</taxon>
        <taxon>Apocynaceae</taxon>
        <taxon>Rauvolfioideae</taxon>
        <taxon>Vinceae</taxon>
        <taxon>Catharanthinae</taxon>
        <taxon>Catharanthus</taxon>
    </lineage>
</organism>
<gene>
    <name evidence="1" type="ORF">M9H77_07738</name>
</gene>
<dbReference type="EMBL" id="CM044702">
    <property type="protein sequence ID" value="KAI5676788.1"/>
    <property type="molecule type" value="Genomic_DNA"/>
</dbReference>
<evidence type="ECO:0000313" key="1">
    <source>
        <dbReference type="EMBL" id="KAI5676788.1"/>
    </source>
</evidence>
<evidence type="ECO:0000313" key="2">
    <source>
        <dbReference type="Proteomes" id="UP001060085"/>
    </source>
</evidence>
<proteinExistence type="predicted"/>
<accession>A0ACC0BW27</accession>
<protein>
    <submittedName>
        <fullName evidence="1">Uncharacterized protein</fullName>
    </submittedName>
</protein>
<dbReference type="Proteomes" id="UP001060085">
    <property type="component" value="Linkage Group LG02"/>
</dbReference>